<dbReference type="PANTHER" id="PTHR13696:SF99">
    <property type="entry name" value="COBYRINIC ACID AC-DIAMIDE SYNTHASE"/>
    <property type="match status" value="1"/>
</dbReference>
<accession>A0A943XWC0</accession>
<gene>
    <name evidence="2" type="ORF">KH327_06150</name>
</gene>
<name>A0A943XWC0_9FIRM</name>
<reference evidence="2" key="1">
    <citation type="submission" date="2021-02" db="EMBL/GenBank/DDBJ databases">
        <title>Infant gut strain persistence is associated with maternal origin, phylogeny, and functional potential including surface adhesion and iron acquisition.</title>
        <authorList>
            <person name="Lou Y.C."/>
        </authorList>
    </citation>
    <scope>NUCLEOTIDE SEQUENCE</scope>
    <source>
        <strain evidence="2">L3_060_052G1_dasL3_060_052G1_concoct_1</strain>
    </source>
</reference>
<comment type="caution">
    <text evidence="2">The sequence shown here is derived from an EMBL/GenBank/DDBJ whole genome shotgun (WGS) entry which is preliminary data.</text>
</comment>
<evidence type="ECO:0000313" key="2">
    <source>
        <dbReference type="EMBL" id="MBS6535396.1"/>
    </source>
</evidence>
<feature type="domain" description="AAA" evidence="1">
    <location>
        <begin position="2"/>
        <end position="172"/>
    </location>
</feature>
<dbReference type="CDD" id="cd02042">
    <property type="entry name" value="ParAB_family"/>
    <property type="match status" value="1"/>
</dbReference>
<dbReference type="Pfam" id="PF13614">
    <property type="entry name" value="AAA_31"/>
    <property type="match status" value="1"/>
</dbReference>
<dbReference type="RefSeq" id="WP_278637983.1">
    <property type="nucleotide sequence ID" value="NZ_JAGZZP010000010.1"/>
</dbReference>
<evidence type="ECO:0000313" key="3">
    <source>
        <dbReference type="Proteomes" id="UP000748991"/>
    </source>
</evidence>
<dbReference type="PANTHER" id="PTHR13696">
    <property type="entry name" value="P-LOOP CONTAINING NUCLEOSIDE TRIPHOSPHATE HYDROLASE"/>
    <property type="match status" value="1"/>
</dbReference>
<dbReference type="InterPro" id="IPR027417">
    <property type="entry name" value="P-loop_NTPase"/>
</dbReference>
<dbReference type="InterPro" id="IPR050678">
    <property type="entry name" value="DNA_Partitioning_ATPase"/>
</dbReference>
<protein>
    <submittedName>
        <fullName evidence="2">ParA family protein</fullName>
    </submittedName>
</protein>
<evidence type="ECO:0000259" key="1">
    <source>
        <dbReference type="Pfam" id="PF13614"/>
    </source>
</evidence>
<dbReference type="AlphaFoldDB" id="A0A943XWC0"/>
<dbReference type="Proteomes" id="UP000748991">
    <property type="component" value="Unassembled WGS sequence"/>
</dbReference>
<dbReference type="InterPro" id="IPR025669">
    <property type="entry name" value="AAA_dom"/>
</dbReference>
<dbReference type="SUPFAM" id="SSF52540">
    <property type="entry name" value="P-loop containing nucleoside triphosphate hydrolases"/>
    <property type="match status" value="1"/>
</dbReference>
<dbReference type="EMBL" id="JAGZZP010000010">
    <property type="protein sequence ID" value="MBS6535396.1"/>
    <property type="molecule type" value="Genomic_DNA"/>
</dbReference>
<proteinExistence type="predicted"/>
<organism evidence="2 3">
    <name type="scientific">Peptoniphilus harei</name>
    <dbReference type="NCBI Taxonomy" id="54005"/>
    <lineage>
        <taxon>Bacteria</taxon>
        <taxon>Bacillati</taxon>
        <taxon>Bacillota</taxon>
        <taxon>Tissierellia</taxon>
        <taxon>Tissierellales</taxon>
        <taxon>Peptoniphilaceae</taxon>
        <taxon>Peptoniphilus</taxon>
    </lineage>
</organism>
<dbReference type="Gene3D" id="3.40.50.300">
    <property type="entry name" value="P-loop containing nucleotide triphosphate hydrolases"/>
    <property type="match status" value="1"/>
</dbReference>
<sequence length="247" mass="27638">MIITCINQKGGVGKTTTADTIMSYLKTKNIPALAVDLDPQANLTTAFNANMSDAIMDAFSDNLDVDNLITHTDKGDIITSSNRLRDAGEVLSKTGREFKLKKILDKVREEKNYEYIVIDTPPSLDILTINALTATDKVVVVAQADVYSISGLDKLNEAIELVREYTNSNIKIDGILITRYNSRTNLSKNILQTFEDIARQIGTRVYSTPIRETIKIKEVQAQQGNIFELYPKENVTKDYLSFVHELL</sequence>